<dbReference type="Proteomes" id="UP000219565">
    <property type="component" value="Unassembled WGS sequence"/>
</dbReference>
<name>A0A285LPC3_9NOCA</name>
<sequence length="92" mass="9430">MKRALLGITTAGLLFAAPVASAQEGDLLVNGEVIADPVGCVQVADNPDELMVENNTDRVVGVYVDSQCQGDTVAELQPGESRSITGSAVSAL</sequence>
<protein>
    <recommendedName>
        <fullName evidence="4">Secreted protein</fullName>
    </recommendedName>
</protein>
<keyword evidence="3" id="KW-1185">Reference proteome</keyword>
<reference evidence="3" key="1">
    <citation type="submission" date="2017-09" db="EMBL/GenBank/DDBJ databases">
        <authorList>
            <person name="Varghese N."/>
            <person name="Submissions S."/>
        </authorList>
    </citation>
    <scope>NUCLEOTIDE SEQUENCE [LARGE SCALE GENOMIC DNA]</scope>
    <source>
        <strain evidence="3">DSM 45537</strain>
    </source>
</reference>
<dbReference type="AlphaFoldDB" id="A0A285LPC3"/>
<dbReference type="RefSeq" id="WP_067785818.1">
    <property type="nucleotide sequence ID" value="NZ_JAMTCV010000009.1"/>
</dbReference>
<evidence type="ECO:0000313" key="2">
    <source>
        <dbReference type="EMBL" id="SNY86748.1"/>
    </source>
</evidence>
<evidence type="ECO:0008006" key="4">
    <source>
        <dbReference type="Google" id="ProtNLM"/>
    </source>
</evidence>
<gene>
    <name evidence="2" type="ORF">SAMN04244553_3849</name>
</gene>
<dbReference type="EMBL" id="OBEG01000003">
    <property type="protein sequence ID" value="SNY86748.1"/>
    <property type="molecule type" value="Genomic_DNA"/>
</dbReference>
<feature type="signal peptide" evidence="1">
    <location>
        <begin position="1"/>
        <end position="22"/>
    </location>
</feature>
<organism evidence="2 3">
    <name type="scientific">Nocardia amikacinitolerans</name>
    <dbReference type="NCBI Taxonomy" id="756689"/>
    <lineage>
        <taxon>Bacteria</taxon>
        <taxon>Bacillati</taxon>
        <taxon>Actinomycetota</taxon>
        <taxon>Actinomycetes</taxon>
        <taxon>Mycobacteriales</taxon>
        <taxon>Nocardiaceae</taxon>
        <taxon>Nocardia</taxon>
    </lineage>
</organism>
<accession>A0A285LPC3</accession>
<evidence type="ECO:0000256" key="1">
    <source>
        <dbReference type="SAM" id="SignalP"/>
    </source>
</evidence>
<evidence type="ECO:0000313" key="3">
    <source>
        <dbReference type="Proteomes" id="UP000219565"/>
    </source>
</evidence>
<feature type="chain" id="PRO_5011619758" description="Secreted protein" evidence="1">
    <location>
        <begin position="23"/>
        <end position="92"/>
    </location>
</feature>
<dbReference type="OrthoDB" id="4570422at2"/>
<proteinExistence type="predicted"/>
<keyword evidence="1" id="KW-0732">Signal</keyword>